<accession>A0AAD7FEP7</accession>
<dbReference type="Proteomes" id="UP001221142">
    <property type="component" value="Unassembled WGS sequence"/>
</dbReference>
<reference evidence="1" key="1">
    <citation type="submission" date="2023-03" db="EMBL/GenBank/DDBJ databases">
        <title>Massive genome expansion in bonnet fungi (Mycena s.s.) driven by repeated elements and novel gene families across ecological guilds.</title>
        <authorList>
            <consortium name="Lawrence Berkeley National Laboratory"/>
            <person name="Harder C.B."/>
            <person name="Miyauchi S."/>
            <person name="Viragh M."/>
            <person name="Kuo A."/>
            <person name="Thoen E."/>
            <person name="Andreopoulos B."/>
            <person name="Lu D."/>
            <person name="Skrede I."/>
            <person name="Drula E."/>
            <person name="Henrissat B."/>
            <person name="Morin E."/>
            <person name="Kohler A."/>
            <person name="Barry K."/>
            <person name="LaButti K."/>
            <person name="Morin E."/>
            <person name="Salamov A."/>
            <person name="Lipzen A."/>
            <person name="Mereny Z."/>
            <person name="Hegedus B."/>
            <person name="Baldrian P."/>
            <person name="Stursova M."/>
            <person name="Weitz H."/>
            <person name="Taylor A."/>
            <person name="Grigoriev I.V."/>
            <person name="Nagy L.G."/>
            <person name="Martin F."/>
            <person name="Kauserud H."/>
        </authorList>
    </citation>
    <scope>NUCLEOTIDE SEQUENCE</scope>
    <source>
        <strain evidence="1">9284</strain>
    </source>
</reference>
<comment type="caution">
    <text evidence="1">The sequence shown here is derived from an EMBL/GenBank/DDBJ whole genome shotgun (WGS) entry which is preliminary data.</text>
</comment>
<sequence>MSVNLVLPTLKNWAQLRLSAIIKATTPSAFDTAFDNFLSTHATLTVNGKHISRDEYKKQLQGEGFREAGASVTFNGAVEIPNDKSNTFQAGVVGLFYTAVISEKLILHGEPESNQITSSLNLVIEEDKSLTPPHLPSGVHGDFDGRRVSVLNQIILDVHQKNNFN</sequence>
<organism evidence="1 2">
    <name type="scientific">Roridomyces roridus</name>
    <dbReference type="NCBI Taxonomy" id="1738132"/>
    <lineage>
        <taxon>Eukaryota</taxon>
        <taxon>Fungi</taxon>
        <taxon>Dikarya</taxon>
        <taxon>Basidiomycota</taxon>
        <taxon>Agaricomycotina</taxon>
        <taxon>Agaricomycetes</taxon>
        <taxon>Agaricomycetidae</taxon>
        <taxon>Agaricales</taxon>
        <taxon>Marasmiineae</taxon>
        <taxon>Mycenaceae</taxon>
        <taxon>Roridomyces</taxon>
    </lineage>
</organism>
<evidence type="ECO:0000313" key="2">
    <source>
        <dbReference type="Proteomes" id="UP001221142"/>
    </source>
</evidence>
<evidence type="ECO:0000313" key="1">
    <source>
        <dbReference type="EMBL" id="KAJ7619602.1"/>
    </source>
</evidence>
<dbReference type="AlphaFoldDB" id="A0AAD7FEP7"/>
<gene>
    <name evidence="1" type="ORF">FB45DRAFT_840096</name>
</gene>
<protein>
    <submittedName>
        <fullName evidence="1">Uncharacterized protein</fullName>
    </submittedName>
</protein>
<proteinExistence type="predicted"/>
<keyword evidence="2" id="KW-1185">Reference proteome</keyword>
<name>A0AAD7FEP7_9AGAR</name>
<dbReference type="EMBL" id="JARKIF010000018">
    <property type="protein sequence ID" value="KAJ7619602.1"/>
    <property type="molecule type" value="Genomic_DNA"/>
</dbReference>